<keyword evidence="3" id="KW-1185">Reference proteome</keyword>
<dbReference type="Proteomes" id="UP000065220">
    <property type="component" value="Chromosome"/>
</dbReference>
<dbReference type="PANTHER" id="PTHR36836:SF1">
    <property type="entry name" value="COLANIC ACID BIOSYNTHESIS PROTEIN WCAK"/>
    <property type="match status" value="1"/>
</dbReference>
<dbReference type="InterPro" id="IPR007345">
    <property type="entry name" value="Polysacch_pyruvyl_Trfase"/>
</dbReference>
<evidence type="ECO:0000313" key="2">
    <source>
        <dbReference type="EMBL" id="AMD86739.1"/>
    </source>
</evidence>
<evidence type="ECO:0000313" key="3">
    <source>
        <dbReference type="Proteomes" id="UP000065220"/>
    </source>
</evidence>
<evidence type="ECO:0000259" key="1">
    <source>
        <dbReference type="Pfam" id="PF04230"/>
    </source>
</evidence>
<dbReference type="EMBL" id="CP014228">
    <property type="protein sequence ID" value="AMD86739.1"/>
    <property type="molecule type" value="Genomic_DNA"/>
</dbReference>
<gene>
    <name evidence="2" type="ORF">AXF14_02895</name>
</gene>
<name>A0A0X8JD80_ACTRD</name>
<accession>A0A0X8JD80</accession>
<sequence>MRILILWASLDQPNLGVRALAVGTKALAQRVFPDAEIEIQGTGRGDAPMGIMRGRSLVKERVTGEHGLFDWLSSFDLVLDTRAGDSFADIYGFDRLKRMSLFPELAHRVGVPVVLTPQTIGPFTTRRATLLARRSLRQASLVASRDPRSAAFSAQLGRPVDVESTDVVFAIDHPAVERTRDVVLNVSGLLWGENPHVDAARYRADVTAVAKALQAEGRSVTLLSHVVHEDDAPGDNDRYPLAALREELGDVDVVIPSGPDALDEVRRAVGSARLVIGSRMHACLNALSMGTPAVPLAYSRKFAPLLAQLGWDHVVDLREDEVVPRTLAAVADPRLAEDAVTLRERADGMVGRFSQALGDMGASLR</sequence>
<dbReference type="Pfam" id="PF04230">
    <property type="entry name" value="PS_pyruv_trans"/>
    <property type="match status" value="1"/>
</dbReference>
<proteinExistence type="predicted"/>
<dbReference type="KEGG" id="ard:AXF14_02895"/>
<dbReference type="PANTHER" id="PTHR36836">
    <property type="entry name" value="COLANIC ACID BIOSYNTHESIS PROTEIN WCAK"/>
    <property type="match status" value="1"/>
</dbReference>
<feature type="domain" description="Polysaccharide pyruvyl transferase" evidence="1">
    <location>
        <begin position="89"/>
        <end position="299"/>
    </location>
</feature>
<dbReference type="STRING" id="111015.AXF14_02895"/>
<reference evidence="3" key="1">
    <citation type="submission" date="2016-02" db="EMBL/GenBank/DDBJ databases">
        <authorList>
            <person name="Holder M.E."/>
            <person name="Ajami N.J."/>
            <person name="Petrosino J.F."/>
        </authorList>
    </citation>
    <scope>NUCLEOTIDE SEQUENCE [LARGE SCALE GENOMIC DNA]</scope>
    <source>
        <strain evidence="3">CCUG 36733</strain>
    </source>
</reference>
<protein>
    <recommendedName>
        <fullName evidence="1">Polysaccharide pyruvyl transferase domain-containing protein</fullName>
    </recommendedName>
</protein>
<dbReference type="RefSeq" id="WP_067940702.1">
    <property type="nucleotide sequence ID" value="NZ_CAUHMM010000154.1"/>
</dbReference>
<organism evidence="2 3">
    <name type="scientific">Actinomyces radicidentis</name>
    <dbReference type="NCBI Taxonomy" id="111015"/>
    <lineage>
        <taxon>Bacteria</taxon>
        <taxon>Bacillati</taxon>
        <taxon>Actinomycetota</taxon>
        <taxon>Actinomycetes</taxon>
        <taxon>Actinomycetales</taxon>
        <taxon>Actinomycetaceae</taxon>
        <taxon>Actinomyces</taxon>
    </lineage>
</organism>
<dbReference type="AlphaFoldDB" id="A0A0X8JD80"/>